<dbReference type="EMBL" id="JWZT01002965">
    <property type="protein sequence ID" value="KII68111.1"/>
    <property type="molecule type" value="Genomic_DNA"/>
</dbReference>
<reference evidence="1 2" key="1">
    <citation type="journal article" date="2014" name="Genome Biol. Evol.">
        <title>The genome of the myxosporean Thelohanellus kitauei shows adaptations to nutrient acquisition within its fish host.</title>
        <authorList>
            <person name="Yang Y."/>
            <person name="Xiong J."/>
            <person name="Zhou Z."/>
            <person name="Huo F."/>
            <person name="Miao W."/>
            <person name="Ran C."/>
            <person name="Liu Y."/>
            <person name="Zhang J."/>
            <person name="Feng J."/>
            <person name="Wang M."/>
            <person name="Wang M."/>
            <person name="Wang L."/>
            <person name="Yao B."/>
        </authorList>
    </citation>
    <scope>NUCLEOTIDE SEQUENCE [LARGE SCALE GENOMIC DNA]</scope>
    <source>
        <strain evidence="1">Wuqing</strain>
    </source>
</reference>
<keyword evidence="2" id="KW-1185">Reference proteome</keyword>
<accession>A0A0C2MLQ8</accession>
<gene>
    <name evidence="1" type="ORF">RF11_06318</name>
</gene>
<name>A0A0C2MLQ8_THEKT</name>
<dbReference type="AlphaFoldDB" id="A0A0C2MLQ8"/>
<protein>
    <submittedName>
        <fullName evidence="1">Uncharacterized protein</fullName>
    </submittedName>
</protein>
<sequence>MFPSNSFGKPGCLKWVFISDPNKFNLACHFTTKISELNVKYQLNSDSRKKFTYIIEVSLQTQQSFFIKINKHSKSAVFVSYEFFLLLAREKKQFIDAKEIIVIVLNIASEMFGDKK</sequence>
<comment type="caution">
    <text evidence="1">The sequence shown here is derived from an EMBL/GenBank/DDBJ whole genome shotgun (WGS) entry which is preliminary data.</text>
</comment>
<organism evidence="1 2">
    <name type="scientific">Thelohanellus kitauei</name>
    <name type="common">Myxosporean</name>
    <dbReference type="NCBI Taxonomy" id="669202"/>
    <lineage>
        <taxon>Eukaryota</taxon>
        <taxon>Metazoa</taxon>
        <taxon>Cnidaria</taxon>
        <taxon>Myxozoa</taxon>
        <taxon>Myxosporea</taxon>
        <taxon>Bivalvulida</taxon>
        <taxon>Platysporina</taxon>
        <taxon>Myxobolidae</taxon>
        <taxon>Thelohanellus</taxon>
    </lineage>
</organism>
<evidence type="ECO:0000313" key="1">
    <source>
        <dbReference type="EMBL" id="KII68111.1"/>
    </source>
</evidence>
<proteinExistence type="predicted"/>
<dbReference type="Proteomes" id="UP000031668">
    <property type="component" value="Unassembled WGS sequence"/>
</dbReference>
<evidence type="ECO:0000313" key="2">
    <source>
        <dbReference type="Proteomes" id="UP000031668"/>
    </source>
</evidence>